<dbReference type="FunFam" id="1.20.1080.10:FF:000009">
    <property type="entry name" value="aquaporin-4 isoform X1"/>
    <property type="match status" value="1"/>
</dbReference>
<comment type="subcellular location">
    <subcellularLocation>
        <location evidence="1">Membrane</location>
        <topology evidence="1">Multi-pass membrane protein</topology>
    </subcellularLocation>
</comment>
<feature type="transmembrane region" description="Helical" evidence="12">
    <location>
        <begin position="210"/>
        <end position="230"/>
    </location>
</feature>
<name>A0A0B4KFD6_DROME</name>
<evidence type="ECO:0000256" key="6">
    <source>
        <dbReference type="ARBA" id="ARBA00022692"/>
    </source>
</evidence>
<reference evidence="13 15" key="11">
    <citation type="journal article" date="2015" name="Genome Res.">
        <title>The Release 6 reference sequence of the Drosophila melanogaster genome.</title>
        <authorList>
            <person name="Hoskins R.A."/>
            <person name="Carlson J.W."/>
            <person name="Wan K.H."/>
            <person name="Park S."/>
            <person name="Mendez I."/>
            <person name="Galle S.E."/>
            <person name="Booth B.W."/>
            <person name="Pfeiffer B.D."/>
            <person name="George R.A."/>
            <person name="Svirskas R."/>
            <person name="Krzywinski M."/>
            <person name="Schein J."/>
            <person name="Accardo M.C."/>
            <person name="Damia E."/>
            <person name="Messina G."/>
            <person name="Mendez-Lago M."/>
            <person name="de Pablos B."/>
            <person name="Demakova O.V."/>
            <person name="Andreyeva E.N."/>
            <person name="Boldyreva L.V."/>
            <person name="Marra M."/>
            <person name="Carvalho A.B."/>
            <person name="Dimitri P."/>
            <person name="Villasante A."/>
            <person name="Zhimulev I.F."/>
            <person name="Rubin G.M."/>
            <person name="Karpen G.H."/>
            <person name="Celniker S.E."/>
        </authorList>
    </citation>
    <scope>NUCLEOTIDE SEQUENCE [LARGE SCALE GENOMIC DNA]</scope>
    <source>
        <strain evidence="15">Berkeley</strain>
    </source>
</reference>
<dbReference type="SUPFAM" id="SSF81338">
    <property type="entry name" value="Aquaporin-like"/>
    <property type="match status" value="1"/>
</dbReference>
<accession>A0A0B4KFD6</accession>
<evidence type="ECO:0000313" key="15">
    <source>
        <dbReference type="Proteomes" id="UP000000803"/>
    </source>
</evidence>
<comment type="subunit">
    <text evidence="3">Homotetramer.</text>
</comment>
<dbReference type="AGR" id="FB:FBgn0015872"/>
<keyword evidence="9 12" id="KW-0472">Membrane</keyword>
<keyword evidence="15" id="KW-1185">Reference proteome</keyword>
<dbReference type="InterPro" id="IPR023271">
    <property type="entry name" value="Aquaporin-like"/>
</dbReference>
<evidence type="ECO:0000256" key="5">
    <source>
        <dbReference type="ARBA" id="ARBA00022448"/>
    </source>
</evidence>
<dbReference type="GO" id="GO:0015250">
    <property type="term" value="F:water channel activity"/>
    <property type="evidence" value="ECO:0007669"/>
    <property type="project" value="UniProtKB-ARBA"/>
</dbReference>
<dbReference type="CDD" id="cd00333">
    <property type="entry name" value="MIP"/>
    <property type="match status" value="1"/>
</dbReference>
<keyword evidence="6 11" id="KW-0812">Transmembrane</keyword>
<dbReference type="FlyBase" id="FBgn0015872">
    <property type="gene designation" value="Drip"/>
</dbReference>
<keyword evidence="8 12" id="KW-1133">Transmembrane helix</keyword>
<reference evidence="13 15" key="8">
    <citation type="journal article" date="2007" name="Science">
        <title>Sequence finishing and mapping of Drosophila melanogaster heterochromatin.</title>
        <authorList>
            <person name="Hoskins R.A."/>
            <person name="Carlson J.W."/>
            <person name="Kennedy C."/>
            <person name="Acevedo D."/>
            <person name="Evans-Holm M."/>
            <person name="Frise E."/>
            <person name="Wan K.H."/>
            <person name="Park S."/>
            <person name="Mendez-Lago M."/>
            <person name="Rossi F."/>
            <person name="Villasante A."/>
            <person name="Dimitri P."/>
            <person name="Karpen G.H."/>
            <person name="Celniker S.E."/>
        </authorList>
    </citation>
    <scope>NUCLEOTIDE SEQUENCE [LARGE SCALE GENOMIC DNA]</scope>
    <source>
        <strain evidence="15">Berkeley</strain>
    </source>
</reference>
<dbReference type="DNASU" id="36236"/>
<organism evidence="13 15">
    <name type="scientific">Drosophila melanogaster</name>
    <name type="common">Fruit fly</name>
    <dbReference type="NCBI Taxonomy" id="7227"/>
    <lineage>
        <taxon>Eukaryota</taxon>
        <taxon>Metazoa</taxon>
        <taxon>Ecdysozoa</taxon>
        <taxon>Arthropoda</taxon>
        <taxon>Hexapoda</taxon>
        <taxon>Insecta</taxon>
        <taxon>Pterygota</taxon>
        <taxon>Neoptera</taxon>
        <taxon>Endopterygota</taxon>
        <taxon>Diptera</taxon>
        <taxon>Brachycera</taxon>
        <taxon>Muscomorpha</taxon>
        <taxon>Ephydroidea</taxon>
        <taxon>Drosophilidae</taxon>
        <taxon>Drosophila</taxon>
        <taxon>Sophophora</taxon>
    </lineage>
</organism>
<dbReference type="InterPro" id="IPR034294">
    <property type="entry name" value="Aquaporin_transptr"/>
</dbReference>
<evidence type="ECO:0000313" key="13">
    <source>
        <dbReference type="EMBL" id="AGB93426.1"/>
    </source>
</evidence>
<evidence type="ECO:0000256" key="7">
    <source>
        <dbReference type="ARBA" id="ARBA00022737"/>
    </source>
</evidence>
<comment type="similarity">
    <text evidence="2 11">Belongs to the MIP/aquaporin (TC 1.A.8) family.</text>
</comment>
<feature type="transmembrane region" description="Helical" evidence="12">
    <location>
        <begin position="168"/>
        <end position="190"/>
    </location>
</feature>
<comment type="function">
    <text evidence="10">Forms a water-specific channel.</text>
</comment>
<feature type="transmembrane region" description="Helical" evidence="12">
    <location>
        <begin position="94"/>
        <end position="116"/>
    </location>
</feature>
<feature type="transmembrane region" description="Helical" evidence="12">
    <location>
        <begin position="251"/>
        <end position="272"/>
    </location>
</feature>
<sequence>MVEKTEMSKFVGVADITENKKIWRMLLGELVGTFFLIFVGVGSTTSGSVPQIAFTFGLTVATIAQGLGHLSGCHINPAVTLGFLIVGEISILKAAFYIIVQCVGAIAGAAVIKVALDGVAGGDLGVSSFDPSLNCAQAVLIEALITFILVFVVKAVSDPGRQDIKGSAPLAVGLAIAAGHLCAIKLSGASMNPARSFGPAVVQGVWTYHWVYWVGPIAGGLLAGIIYRLIFKLKKGCTPFQGHESLWSLDALRIPVMAWFAFSILCILLMMYCVLTQT</sequence>
<evidence type="ECO:0000256" key="9">
    <source>
        <dbReference type="ARBA" id="ARBA00023136"/>
    </source>
</evidence>
<evidence type="ECO:0000256" key="11">
    <source>
        <dbReference type="RuleBase" id="RU000477"/>
    </source>
</evidence>
<proteinExistence type="inferred from homology"/>
<dbReference type="InterPro" id="IPR022357">
    <property type="entry name" value="MIP_CS"/>
</dbReference>
<evidence type="ECO:0000256" key="1">
    <source>
        <dbReference type="ARBA" id="ARBA00004141"/>
    </source>
</evidence>
<reference evidence="13 15" key="2">
    <citation type="journal article" date="2002" name="Genome Biol.">
        <title>Finishing a whole-genome shotgun: release 3 of the Drosophila melanogaster euchromatic genome sequence.</title>
        <authorList>
            <person name="Celniker S.E."/>
            <person name="Wheeler D.A."/>
            <person name="Kronmiller B."/>
            <person name="Carlson J.W."/>
            <person name="Halpern A."/>
            <person name="Patel S."/>
            <person name="Adams M."/>
            <person name="Champe M."/>
            <person name="Dugan S.P."/>
            <person name="Frise E."/>
            <person name="Hodgson A."/>
            <person name="George R.A."/>
            <person name="Hoskins R.A."/>
            <person name="Laverty T."/>
            <person name="Muzny D.M."/>
            <person name="Nelson C.R."/>
            <person name="Pacleb J.M."/>
            <person name="Park S."/>
            <person name="Pfeiffer B.D."/>
            <person name="Richards S."/>
            <person name="Sodergren E.J."/>
            <person name="Svirskas R."/>
            <person name="Tabor P.E."/>
            <person name="Wan K."/>
            <person name="Stapleton M."/>
            <person name="Sutton G.G."/>
            <person name="Venter C."/>
            <person name="Weinstock G."/>
            <person name="Scherer S.E."/>
            <person name="Myers E.W."/>
            <person name="Gibbs R.A."/>
            <person name="Rubin G.M."/>
        </authorList>
    </citation>
    <scope>NUCLEOTIDE SEQUENCE [LARGE SCALE GENOMIC DNA]</scope>
    <source>
        <strain evidence="15">Berkeley</strain>
    </source>
</reference>
<reference evidence="13 15" key="6">
    <citation type="journal article" date="2005" name="PLoS Comput. Biol.">
        <title>Combined evidence annotation of transposable elements in genome sequences.</title>
        <authorList>
            <person name="Quesneville H."/>
            <person name="Bergman C.M."/>
            <person name="Andrieu O."/>
            <person name="Autard D."/>
            <person name="Nouaud D."/>
            <person name="Ashburner M."/>
            <person name="Anxolabehere D."/>
        </authorList>
    </citation>
    <scope>NUCLEOTIDE SEQUENCE [LARGE SCALE GENOMIC DNA]</scope>
    <source>
        <strain evidence="15">Berkeley</strain>
    </source>
</reference>
<keyword evidence="5 11" id="KW-0813">Transport</keyword>
<feature type="transmembrane region" description="Helical" evidence="12">
    <location>
        <begin position="26"/>
        <end position="46"/>
    </location>
</feature>
<dbReference type="Pfam" id="PF00230">
    <property type="entry name" value="MIP"/>
    <property type="match status" value="1"/>
</dbReference>
<dbReference type="ExpressionAtlas" id="A0A0B4KFD6">
    <property type="expression patterns" value="baseline and differential"/>
</dbReference>
<reference evidence="13 15" key="4">
    <citation type="journal article" date="2002" name="Genome Biol.">
        <title>The transposable elements of the Drosophila melanogaster euchromatin: a genomics perspective.</title>
        <authorList>
            <person name="Kaminker J.S."/>
            <person name="Bergman C.M."/>
            <person name="Kronmiller B."/>
            <person name="Carlson J."/>
            <person name="Svirskas R."/>
            <person name="Patel S."/>
            <person name="Frise E."/>
            <person name="Wheeler D.A."/>
            <person name="Lewis S.E."/>
            <person name="Rubin G.M."/>
            <person name="Ashburner M."/>
            <person name="Celniker S.E."/>
        </authorList>
    </citation>
    <scope>NUCLEOTIDE SEQUENCE [LARGE SCALE GENOMIC DNA]</scope>
    <source>
        <strain evidence="15">Berkeley</strain>
    </source>
</reference>
<dbReference type="PhylomeDB" id="A0A0B4KFD6"/>
<keyword evidence="7" id="KW-0677">Repeat</keyword>
<dbReference type="PANTHER" id="PTHR19139:SF291">
    <property type="entry name" value="AQUAPORIN"/>
    <property type="match status" value="1"/>
</dbReference>
<reference evidence="13 15" key="9">
    <citation type="journal article" date="2015" name="G3 (Bethesda)">
        <title>Gene Model Annotations for Drosophila melanogaster: Impact of High-Throughput Data.</title>
        <authorList>
            <consortium name="FlyBase Consortium"/>
            <person name="Matthews B.B."/>
            <person name="Dos Santos G."/>
            <person name="Crosby M.A."/>
            <person name="Emmert D.B."/>
            <person name="St Pierre S.E."/>
            <person name="Gramates L.S."/>
            <person name="Zhou P."/>
            <person name="Schroeder A.J."/>
            <person name="Falls K."/>
            <person name="Strelets V."/>
            <person name="Russo S.M."/>
            <person name="Gelbart W.M."/>
            <person name="null"/>
        </authorList>
    </citation>
    <scope>NUCLEOTIDE SEQUENCE [LARGE SCALE GENOMIC DNA]</scope>
    <source>
        <strain evidence="15">Berkeley</strain>
    </source>
</reference>
<dbReference type="VEuPathDB" id="VectorBase:FBgn0015872"/>
<reference evidence="13 15" key="1">
    <citation type="journal article" date="2000" name="Science">
        <title>The genome sequence of Drosophila melanogaster.</title>
        <authorList>
            <person name="Adams M.D."/>
            <person name="Celniker S.E."/>
            <person name="Holt R.A."/>
            <person name="Evans C.A."/>
            <person name="Gocayne J.D."/>
            <person name="Amanatides P.G."/>
            <person name="Scherer S.E."/>
            <person name="Li P.W."/>
            <person name="Hoskins R.A."/>
            <person name="Galle R.F."/>
            <person name="George R.A."/>
            <person name="Lewis S.E."/>
            <person name="Richards S."/>
            <person name="Ashburner M."/>
            <person name="Henderson S.N."/>
            <person name="Sutton G.G."/>
            <person name="Wortman J.R."/>
            <person name="Yandell M.D."/>
            <person name="Zhang Q."/>
            <person name="Chen L.X."/>
            <person name="Brandon R.C."/>
            <person name="Rogers Y.H."/>
            <person name="Blazej R.G."/>
            <person name="Champe M."/>
            <person name="Pfeiffer B.D."/>
            <person name="Wan K.H."/>
            <person name="Doyle C."/>
            <person name="Baxter E.G."/>
            <person name="Helt G."/>
            <person name="Nelson C.R."/>
            <person name="Gabor G.L."/>
            <person name="Abril J.F."/>
            <person name="Agbayani A."/>
            <person name="An H.J."/>
            <person name="Andrews-Pfannkoch C."/>
            <person name="Baldwin D."/>
            <person name="Ballew R.M."/>
            <person name="Basu A."/>
            <person name="Baxendale J."/>
            <person name="Bayraktaroglu L."/>
            <person name="Beasley E.M."/>
            <person name="Beeson K.Y."/>
            <person name="Benos P.V."/>
            <person name="Berman B.P."/>
            <person name="Bhandari D."/>
            <person name="Bolshakov S."/>
            <person name="Borkova D."/>
            <person name="Botchan M.R."/>
            <person name="Bouck J."/>
            <person name="Brokstein P."/>
            <person name="Brottier P."/>
            <person name="Burtis K.C."/>
            <person name="Busam D.A."/>
            <person name="Butler H."/>
            <person name="Cadieu E."/>
            <person name="Center A."/>
            <person name="Chandra I."/>
            <person name="Cherry J.M."/>
            <person name="Cawley S."/>
            <person name="Dahlke C."/>
            <person name="Davenport L.B."/>
            <person name="Davies P."/>
            <person name="de Pablos B."/>
            <person name="Delcher A."/>
            <person name="Deng Z."/>
            <person name="Mays A.D."/>
            <person name="Dew I."/>
            <person name="Dietz S.M."/>
            <person name="Dodson K."/>
            <person name="Doup L.E."/>
            <person name="Downes M."/>
            <person name="Dugan-Rocha S."/>
            <person name="Dunkov B.C."/>
            <person name="Dunn P."/>
            <person name="Durbin K.J."/>
            <person name="Evangelista C.C."/>
            <person name="Ferraz C."/>
            <person name="Ferriera S."/>
            <person name="Fleischmann W."/>
            <person name="Fosler C."/>
            <person name="Gabrielian A.E."/>
            <person name="Garg N.S."/>
            <person name="Gelbart W.M."/>
            <person name="Glasser K."/>
            <person name="Glodek A."/>
            <person name="Gong F."/>
            <person name="Gorrell J.H."/>
            <person name="Gu Z."/>
            <person name="Guan P."/>
            <person name="Harris M."/>
            <person name="Harris N.L."/>
            <person name="Harvey D."/>
            <person name="Heiman T.J."/>
            <person name="Hernandez J.R."/>
            <person name="Houck J."/>
            <person name="Hostin D."/>
            <person name="Houston K.A."/>
            <person name="Howland T.J."/>
            <person name="Wei M.H."/>
            <person name="Ibegwam C."/>
            <person name="Jalali M."/>
            <person name="Kalush F."/>
            <person name="Karpen G.H."/>
            <person name="Ke Z."/>
            <person name="Kennison J.A."/>
            <person name="Ketchum K.A."/>
            <person name="Kimmel B.E."/>
            <person name="Kodira C.D."/>
            <person name="Kraft C."/>
            <person name="Kravitz S."/>
            <person name="Kulp D."/>
            <person name="Lai Z."/>
            <person name="Lasko P."/>
            <person name="Lei Y."/>
            <person name="Levitsky A.A."/>
            <person name="Li J."/>
            <person name="Li Z."/>
            <person name="Liang Y."/>
            <person name="Lin X."/>
            <person name="Liu X."/>
            <person name="Mattei B."/>
            <person name="McIntosh T.C."/>
            <person name="McLeod M.P."/>
            <person name="McPherson D."/>
            <person name="Merkulov G."/>
            <person name="Milshina N.V."/>
            <person name="Mobarry C."/>
            <person name="Morris J."/>
            <person name="Moshrefi A."/>
            <person name="Mount S.M."/>
            <person name="Moy M."/>
            <person name="Murphy B."/>
            <person name="Murphy L."/>
            <person name="Muzny D.M."/>
            <person name="Nelson D.L."/>
            <person name="Nelson D.R."/>
            <person name="Nelson K.A."/>
            <person name="Nixon K."/>
            <person name="Nusskern D.R."/>
            <person name="Pacleb J.M."/>
            <person name="Palazzolo M."/>
            <person name="Pittman G.S."/>
            <person name="Pan S."/>
            <person name="Pollard J."/>
            <person name="Puri V."/>
            <person name="Reese M.G."/>
            <person name="Reinert K."/>
            <person name="Remington K."/>
            <person name="Saunders R.D."/>
            <person name="Scheeler F."/>
            <person name="Shen H."/>
            <person name="Shue B.C."/>
            <person name="Siden-Kiamos I."/>
            <person name="Simpson M."/>
            <person name="Skupski M.P."/>
            <person name="Smith T."/>
            <person name="Spier E."/>
            <person name="Spradling A.C."/>
            <person name="Stapleton M."/>
            <person name="Strong R."/>
            <person name="Sun E."/>
            <person name="Svirskas R."/>
            <person name="Tector C."/>
            <person name="Turner R."/>
            <person name="Venter E."/>
            <person name="Wang A.H."/>
            <person name="Wang X."/>
            <person name="Wang Z.Y."/>
            <person name="Wassarman D.A."/>
            <person name="Weinstock G.M."/>
            <person name="Weissenbach J."/>
            <person name="Williams S.M."/>
            <person name="WoodageT"/>
            <person name="Worley K.C."/>
            <person name="Wu D."/>
            <person name="Yang S."/>
            <person name="Yao Q.A."/>
            <person name="Ye J."/>
            <person name="Yeh R.F."/>
            <person name="Zaveri J.S."/>
            <person name="Zhan M."/>
            <person name="Zhang G."/>
            <person name="Zhao Q."/>
            <person name="Zheng L."/>
            <person name="Zheng X.H."/>
            <person name="Zhong F.N."/>
            <person name="Zhong W."/>
            <person name="Zhou X."/>
            <person name="Zhu S."/>
            <person name="Zhu X."/>
            <person name="Smith H.O."/>
            <person name="Gibbs R.A."/>
            <person name="Myers E.W."/>
            <person name="Rubin G.M."/>
            <person name="Venter J.C."/>
        </authorList>
    </citation>
    <scope>NUCLEOTIDE SEQUENCE [LARGE SCALE GENOMIC DNA]</scope>
    <source>
        <strain evidence="15">Berkeley</strain>
    </source>
</reference>
<evidence type="ECO:0000256" key="3">
    <source>
        <dbReference type="ARBA" id="ARBA00011881"/>
    </source>
</evidence>
<evidence type="ECO:0000256" key="12">
    <source>
        <dbReference type="SAM" id="Phobius"/>
    </source>
</evidence>
<reference evidence="13 15" key="5">
    <citation type="journal article" date="2002" name="Genome Biol.">
        <title>Heterochromatic sequences in a Drosophila whole-genome shotgun assembly.</title>
        <authorList>
            <person name="Hoskins R.A."/>
            <person name="Smith C.D."/>
            <person name="Carlson J.W."/>
            <person name="Carvalho A.B."/>
            <person name="Halpern A."/>
            <person name="Kaminker J.S."/>
            <person name="Kennedy C."/>
            <person name="Mungall C.J."/>
            <person name="Sullivan B.A."/>
            <person name="Sutton G.G."/>
            <person name="Yasuhara J.C."/>
            <person name="Wakimoto B.T."/>
            <person name="Myers E.W."/>
            <person name="Celniker S.E."/>
            <person name="Rubin G.M."/>
            <person name="Karpen G.H."/>
        </authorList>
    </citation>
    <scope>NUCLEOTIDE SEQUENCE [LARGE SCALE GENOMIC DNA]</scope>
    <source>
        <strain evidence="15">Berkeley</strain>
    </source>
</reference>
<evidence type="ECO:0000256" key="4">
    <source>
        <dbReference type="ARBA" id="ARBA00021615"/>
    </source>
</evidence>
<dbReference type="Gene3D" id="1.20.1080.10">
    <property type="entry name" value="Glycerol uptake facilitator protein"/>
    <property type="match status" value="1"/>
</dbReference>
<evidence type="ECO:0000313" key="14">
    <source>
        <dbReference type="FlyBase" id="FBgn0015872"/>
    </source>
</evidence>
<dbReference type="InterPro" id="IPR000425">
    <property type="entry name" value="MIP"/>
</dbReference>
<dbReference type="PANTHER" id="PTHR19139">
    <property type="entry name" value="AQUAPORIN TRANSPORTER"/>
    <property type="match status" value="1"/>
</dbReference>
<dbReference type="Bgee" id="FBgn0015872">
    <property type="expression patterns" value="Expressed in adult tracheocyte (Drosophila) in insect leg and 99 other cell types or tissues"/>
</dbReference>
<dbReference type="GeneID" id="36236"/>
<evidence type="ECO:0000256" key="2">
    <source>
        <dbReference type="ARBA" id="ARBA00006175"/>
    </source>
</evidence>
<dbReference type="AlphaFoldDB" id="A0A0B4KFD6"/>
<feature type="transmembrane region" description="Helical" evidence="12">
    <location>
        <begin position="136"/>
        <end position="156"/>
    </location>
</feature>
<gene>
    <name evidence="13 14" type="primary">Drip</name>
    <name evidence="13" type="synonym">anon-48Aa</name>
    <name evidence="13" type="synonym">Dmel\CG9023</name>
    <name evidence="13" type="synonym">DRIP</name>
    <name evidence="13" type="synonym">drip</name>
    <name evidence="13" type="synonym">I</name>
    <name evidence="13 14" type="ORF">CG9023</name>
    <name evidence="13" type="ORF">Dmel_CG9023</name>
</gene>
<dbReference type="BioGRID-ORCS" id="36236">
    <property type="hits" value="0 hits in 3 CRISPR screens"/>
</dbReference>
<dbReference type="PROSITE" id="PS00221">
    <property type="entry name" value="MIP"/>
    <property type="match status" value="1"/>
</dbReference>
<dbReference type="RefSeq" id="NP_001260893.1">
    <property type="nucleotide sequence ID" value="NM_001273964.1"/>
</dbReference>
<reference evidence="13 15" key="10">
    <citation type="journal article" date="2015" name="G3 (Bethesda)">
        <title>Gene Model Annotations for Drosophila melanogaster: The Rule-Benders.</title>
        <authorList>
            <consortium name="FlyBase Consortium"/>
            <person name="Crosby M.A."/>
            <person name="Gramates L.S."/>
            <person name="Dos Santos G."/>
            <person name="Matthews B.B."/>
            <person name="St Pierre S.E."/>
            <person name="Zhou P."/>
            <person name="Schroeder A.J."/>
            <person name="Falls K."/>
            <person name="Emmert D.B."/>
            <person name="Russo S.M."/>
            <person name="Gelbart W.M."/>
            <person name="null"/>
        </authorList>
    </citation>
    <scope>NUCLEOTIDE SEQUENCE [LARGE SCALE GENOMIC DNA]</scope>
    <source>
        <strain evidence="15">Berkeley</strain>
    </source>
</reference>
<evidence type="ECO:0000256" key="8">
    <source>
        <dbReference type="ARBA" id="ARBA00022989"/>
    </source>
</evidence>
<reference evidence="13 15" key="7">
    <citation type="journal article" date="2007" name="Science">
        <title>The Release 5.1 annotation of Drosophila melanogaster heterochromatin.</title>
        <authorList>
            <person name="Smith C.D."/>
            <person name="Shu S."/>
            <person name="Mungall C.J."/>
            <person name="Karpen G.H."/>
        </authorList>
    </citation>
    <scope>NUCLEOTIDE SEQUENCE [LARGE SCALE GENOMIC DNA]</scope>
    <source>
        <strain evidence="15">Berkeley</strain>
    </source>
</reference>
<protein>
    <recommendedName>
        <fullName evidence="4">Aquaporin</fullName>
    </recommendedName>
</protein>
<dbReference type="GO" id="GO:0048878">
    <property type="term" value="P:chemical homeostasis"/>
    <property type="evidence" value="ECO:0007669"/>
    <property type="project" value="UniProtKB-ARBA"/>
</dbReference>
<dbReference type="CTD" id="36236"/>
<dbReference type="Proteomes" id="UP000000803">
    <property type="component" value="Chromosome 2R"/>
</dbReference>
<dbReference type="SMR" id="A0A0B4KFD6"/>
<dbReference type="EMBL" id="AE013599">
    <property type="protein sequence ID" value="AGB93426.1"/>
    <property type="molecule type" value="Genomic_DNA"/>
</dbReference>
<dbReference type="PRINTS" id="PR00783">
    <property type="entry name" value="MINTRINSICP"/>
</dbReference>
<evidence type="ECO:0000256" key="10">
    <source>
        <dbReference type="ARBA" id="ARBA00056455"/>
    </source>
</evidence>
<reference evidence="13 15" key="3">
    <citation type="journal article" date="2002" name="Genome Biol.">
        <title>Annotation of the Drosophila melanogaster euchromatic genome: a systematic review.</title>
        <authorList>
            <person name="Misra S."/>
            <person name="Crosby M.A."/>
            <person name="Mungall C.J."/>
            <person name="Matthews B.B."/>
            <person name="Campbell K.S."/>
            <person name="Hradecky P."/>
            <person name="Huang Y."/>
            <person name="Kaminker J.S."/>
            <person name="Millburn G.H."/>
            <person name="Prochnik S.E."/>
            <person name="Smith C.D."/>
            <person name="Tupy J.L."/>
            <person name="Whitfied E.J."/>
            <person name="Bayraktaroglu L."/>
            <person name="Berman B.P."/>
            <person name="Bettencourt B.R."/>
            <person name="Celniker S.E."/>
            <person name="de Grey A.D."/>
            <person name="Drysdale R.A."/>
            <person name="Harris N.L."/>
            <person name="Richter J."/>
            <person name="Russo S."/>
            <person name="Schroeder A.J."/>
            <person name="Shu S.Q."/>
            <person name="Stapleton M."/>
            <person name="Yamada C."/>
            <person name="Ashburner M."/>
            <person name="Gelbart W.M."/>
            <person name="Rubin G.M."/>
            <person name="Lewis S.E."/>
        </authorList>
    </citation>
    <scope>GENOME REANNOTATION</scope>
    <source>
        <strain evidence="15">Berkeley</strain>
    </source>
</reference>
<dbReference type="NCBIfam" id="TIGR00861">
    <property type="entry name" value="MIP"/>
    <property type="match status" value="1"/>
</dbReference>
<dbReference type="GO" id="GO:0005886">
    <property type="term" value="C:plasma membrane"/>
    <property type="evidence" value="ECO:0007669"/>
    <property type="project" value="UniProtKB-ARBA"/>
</dbReference>
<dbReference type="OrthoDB" id="3222at2759"/>
<dbReference type="OMA" id="TECLAVF"/>